<dbReference type="InterPro" id="IPR018105">
    <property type="entry name" value="Translational_control_tumour_p"/>
</dbReference>
<dbReference type="SUPFAM" id="SSF51316">
    <property type="entry name" value="Mss4-like"/>
    <property type="match status" value="1"/>
</dbReference>
<dbReference type="PROSITE" id="PS01002">
    <property type="entry name" value="TCTP_1"/>
    <property type="match status" value="1"/>
</dbReference>
<dbReference type="AlphaFoldDB" id="A0A8T2KA82"/>
<keyword evidence="5" id="KW-1185">Reference proteome</keyword>
<evidence type="ECO:0000313" key="5">
    <source>
        <dbReference type="Proteomes" id="UP000812440"/>
    </source>
</evidence>
<reference evidence="4" key="1">
    <citation type="thesis" date="2020" institute="ProQuest LLC" country="789 East Eisenhower Parkway, Ann Arbor, MI, USA">
        <title>Comparative Genomics and Chromosome Evolution.</title>
        <authorList>
            <person name="Mudd A.B."/>
        </authorList>
    </citation>
    <scope>NUCLEOTIDE SEQUENCE</scope>
    <source>
        <strain evidence="4">Female2</strain>
        <tissue evidence="4">Blood</tissue>
    </source>
</reference>
<sequence>MIIYKCCVSGDEMFSDIYKMKECGVCFEVDGKIVTRTEGIDDALIGGNASAEGPEEQCDSTTVSGVDIVMNHKLQETGFTKESYKSYIKGYLKLIKERLEETNPDRVKPFMSGATEMVKRILANFKDYQFFVGERMNPDGMVALLNYREDGITPYMLFFKDGLIYEKC</sequence>
<dbReference type="PRINTS" id="PR01653">
    <property type="entry name" value="TCTPROTEIN"/>
</dbReference>
<dbReference type="Proteomes" id="UP000812440">
    <property type="component" value="Chromosome 2"/>
</dbReference>
<dbReference type="Pfam" id="PF00838">
    <property type="entry name" value="TCTP"/>
    <property type="match status" value="1"/>
</dbReference>
<evidence type="ECO:0000259" key="3">
    <source>
        <dbReference type="PROSITE" id="PS51797"/>
    </source>
</evidence>
<name>A0A8T2KA82_9PIPI</name>
<evidence type="ECO:0000256" key="1">
    <source>
        <dbReference type="ARBA" id="ARBA00022837"/>
    </source>
</evidence>
<dbReference type="PANTHER" id="PTHR11991:SF0">
    <property type="entry name" value="TRANSLATIONALLY-CONTROLLED TUMOR PROTEIN"/>
    <property type="match status" value="1"/>
</dbReference>
<gene>
    <name evidence="4" type="ORF">GDO86_004205</name>
</gene>
<evidence type="ECO:0000313" key="4">
    <source>
        <dbReference type="EMBL" id="KAG8452307.1"/>
    </source>
</evidence>
<dbReference type="InterPro" id="IPR018103">
    <property type="entry name" value="Translation_control_tumour_CS"/>
</dbReference>
<comment type="similarity">
    <text evidence="2">Belongs to the TCTP family.</text>
</comment>
<dbReference type="OrthoDB" id="10248936at2759"/>
<feature type="domain" description="TCTP" evidence="3">
    <location>
        <begin position="1"/>
        <end position="168"/>
    </location>
</feature>
<accession>A0A8T2KA82</accession>
<dbReference type="PROSITE" id="PS51797">
    <property type="entry name" value="TCTP_3"/>
    <property type="match status" value="1"/>
</dbReference>
<dbReference type="Gene3D" id="2.170.150.10">
    <property type="entry name" value="Metal Binding Protein, Guanine Nucleotide Exchange Factor, Chain A"/>
    <property type="match status" value="1"/>
</dbReference>
<dbReference type="PROSITE" id="PS01003">
    <property type="entry name" value="TCTP_2"/>
    <property type="match status" value="1"/>
</dbReference>
<dbReference type="PANTHER" id="PTHR11991">
    <property type="entry name" value="TRANSLATIONALLY CONTROLLED TUMOR PROTEIN-RELATED"/>
    <property type="match status" value="1"/>
</dbReference>
<protein>
    <recommendedName>
        <fullName evidence="3">TCTP domain-containing protein</fullName>
    </recommendedName>
</protein>
<comment type="caution">
    <text evidence="4">The sequence shown here is derived from an EMBL/GenBank/DDBJ whole genome shotgun (WGS) entry which is preliminary data.</text>
</comment>
<organism evidence="4 5">
    <name type="scientific">Hymenochirus boettgeri</name>
    <name type="common">Congo dwarf clawed frog</name>
    <dbReference type="NCBI Taxonomy" id="247094"/>
    <lineage>
        <taxon>Eukaryota</taxon>
        <taxon>Metazoa</taxon>
        <taxon>Chordata</taxon>
        <taxon>Craniata</taxon>
        <taxon>Vertebrata</taxon>
        <taxon>Euteleostomi</taxon>
        <taxon>Amphibia</taxon>
        <taxon>Batrachia</taxon>
        <taxon>Anura</taxon>
        <taxon>Pipoidea</taxon>
        <taxon>Pipidae</taxon>
        <taxon>Pipinae</taxon>
        <taxon>Hymenochirus</taxon>
    </lineage>
</organism>
<dbReference type="GO" id="GO:0005509">
    <property type="term" value="F:calcium ion binding"/>
    <property type="evidence" value="ECO:0007669"/>
    <property type="project" value="TreeGrafter"/>
</dbReference>
<dbReference type="InterPro" id="IPR011057">
    <property type="entry name" value="Mss4-like_sf"/>
</dbReference>
<dbReference type="InterPro" id="IPR011323">
    <property type="entry name" value="Mss4/transl-control_tumour"/>
</dbReference>
<dbReference type="FunFam" id="2.170.150.10:FF:000001">
    <property type="entry name" value="Tumor protein, translationally-controlled 1"/>
    <property type="match status" value="1"/>
</dbReference>
<evidence type="ECO:0000256" key="2">
    <source>
        <dbReference type="PROSITE-ProRule" id="PRU01133"/>
    </source>
</evidence>
<dbReference type="EMBL" id="JAACNH010000002">
    <property type="protein sequence ID" value="KAG8452307.1"/>
    <property type="molecule type" value="Genomic_DNA"/>
</dbReference>
<dbReference type="InterPro" id="IPR034737">
    <property type="entry name" value="TCTP"/>
</dbReference>
<proteinExistence type="inferred from homology"/>
<dbReference type="GO" id="GO:0005737">
    <property type="term" value="C:cytoplasm"/>
    <property type="evidence" value="ECO:0007669"/>
    <property type="project" value="TreeGrafter"/>
</dbReference>
<keyword evidence="1" id="KW-0106">Calcium</keyword>